<evidence type="ECO:0000256" key="5">
    <source>
        <dbReference type="ARBA" id="ARBA00023242"/>
    </source>
</evidence>
<dbReference type="EMBL" id="VICG01000009">
    <property type="protein sequence ID" value="KAA8568549.1"/>
    <property type="molecule type" value="Genomic_DNA"/>
</dbReference>
<feature type="domain" description="J" evidence="7">
    <location>
        <begin position="14"/>
        <end position="80"/>
    </location>
</feature>
<dbReference type="CDD" id="cd06257">
    <property type="entry name" value="DnaJ"/>
    <property type="match status" value="1"/>
</dbReference>
<evidence type="ECO:0000313" key="9">
    <source>
        <dbReference type="Proteomes" id="UP000322873"/>
    </source>
</evidence>
<dbReference type="GO" id="GO:0005737">
    <property type="term" value="C:cytoplasm"/>
    <property type="evidence" value="ECO:0007669"/>
    <property type="project" value="UniProtKB-SubCell"/>
</dbReference>
<dbReference type="InterPro" id="IPR018253">
    <property type="entry name" value="DnaJ_domain_CS"/>
</dbReference>
<keyword evidence="3" id="KW-0963">Cytoplasm</keyword>
<dbReference type="InterPro" id="IPR052094">
    <property type="entry name" value="Pre-mRNA-splicing_ERAD"/>
</dbReference>
<dbReference type="Gene3D" id="1.10.287.110">
    <property type="entry name" value="DnaJ domain"/>
    <property type="match status" value="1"/>
</dbReference>
<dbReference type="GO" id="GO:0005681">
    <property type="term" value="C:spliceosomal complex"/>
    <property type="evidence" value="ECO:0007669"/>
    <property type="project" value="TreeGrafter"/>
</dbReference>
<dbReference type="OrthoDB" id="436519at2759"/>
<dbReference type="PROSITE" id="PS00636">
    <property type="entry name" value="DNAJ_1"/>
    <property type="match status" value="1"/>
</dbReference>
<dbReference type="InterPro" id="IPR036869">
    <property type="entry name" value="J_dom_sf"/>
</dbReference>
<dbReference type="PANTHER" id="PTHR44313">
    <property type="entry name" value="DNAJ HOMOLOG SUBFAMILY C MEMBER 17"/>
    <property type="match status" value="1"/>
</dbReference>
<accession>A0A5M9JKQ4</accession>
<dbReference type="PANTHER" id="PTHR44313:SF1">
    <property type="entry name" value="DNAJ HOMOLOG SUBFAMILY C MEMBER 17"/>
    <property type="match status" value="1"/>
</dbReference>
<dbReference type="AlphaFoldDB" id="A0A5M9JKQ4"/>
<keyword evidence="4" id="KW-0143">Chaperone</keyword>
<feature type="compositionally biased region" description="Basic residues" evidence="6">
    <location>
        <begin position="149"/>
        <end position="178"/>
    </location>
</feature>
<dbReference type="Pfam" id="PF00226">
    <property type="entry name" value="DnaJ"/>
    <property type="match status" value="1"/>
</dbReference>
<feature type="region of interest" description="Disordered" evidence="6">
    <location>
        <begin position="148"/>
        <end position="187"/>
    </location>
</feature>
<dbReference type="SUPFAM" id="SSF46565">
    <property type="entry name" value="Chaperone J-domain"/>
    <property type="match status" value="1"/>
</dbReference>
<reference evidence="8 9" key="1">
    <citation type="submission" date="2019-06" db="EMBL/GenBank/DDBJ databases">
        <title>Genome Sequence of the Brown Rot Fungal Pathogen Monilinia fructicola.</title>
        <authorList>
            <person name="De Miccolis Angelini R.M."/>
            <person name="Landi L."/>
            <person name="Abate D."/>
            <person name="Pollastro S."/>
            <person name="Romanazzi G."/>
            <person name="Faretra F."/>
        </authorList>
    </citation>
    <scope>NUCLEOTIDE SEQUENCE [LARGE SCALE GENOMIC DNA]</scope>
    <source>
        <strain evidence="8 9">Mfrc123</strain>
    </source>
</reference>
<keyword evidence="5" id="KW-0539">Nucleus</keyword>
<evidence type="ECO:0000256" key="6">
    <source>
        <dbReference type="SAM" id="MobiDB-lite"/>
    </source>
</evidence>
<dbReference type="GO" id="GO:0000390">
    <property type="term" value="P:spliceosomal complex disassembly"/>
    <property type="evidence" value="ECO:0007669"/>
    <property type="project" value="TreeGrafter"/>
</dbReference>
<sequence length="228" mass="25935">MPVYRATPKEDGRAYYQTLGLDPISKPTFQQIKTEYRSRALLLHPDKNPSANAHVLFIALQTAYEKLSDEKLRAQFESKIASQESAKRTGVTIEIDDENDSPHCSHCCPFCGPLWEEPDQGPTKEPLKRPYQQSKRDTVAAAMEEIFRKAPKKFKQGPKGKRVPSKVSRKSGKNRARNAMRTSKDMRSMWDEEDTYYEDISVDEDKAKSAPGRLRGQKTKSAPKMVRG</sequence>
<evidence type="ECO:0000256" key="4">
    <source>
        <dbReference type="ARBA" id="ARBA00023186"/>
    </source>
</evidence>
<evidence type="ECO:0000259" key="7">
    <source>
        <dbReference type="PROSITE" id="PS50076"/>
    </source>
</evidence>
<dbReference type="InterPro" id="IPR001623">
    <property type="entry name" value="DnaJ_domain"/>
</dbReference>
<dbReference type="VEuPathDB" id="FungiDB:MFRU_012g01040"/>
<name>A0A5M9JKQ4_MONFR</name>
<proteinExistence type="predicted"/>
<dbReference type="PROSITE" id="PS50076">
    <property type="entry name" value="DNAJ_2"/>
    <property type="match status" value="1"/>
</dbReference>
<keyword evidence="9" id="KW-1185">Reference proteome</keyword>
<protein>
    <recommendedName>
        <fullName evidence="7">J domain-containing protein</fullName>
    </recommendedName>
</protein>
<comment type="caution">
    <text evidence="8">The sequence shown here is derived from an EMBL/GenBank/DDBJ whole genome shotgun (WGS) entry which is preliminary data.</text>
</comment>
<organism evidence="8 9">
    <name type="scientific">Monilinia fructicola</name>
    <name type="common">Brown rot fungus</name>
    <name type="synonym">Ciboria fructicola</name>
    <dbReference type="NCBI Taxonomy" id="38448"/>
    <lineage>
        <taxon>Eukaryota</taxon>
        <taxon>Fungi</taxon>
        <taxon>Dikarya</taxon>
        <taxon>Ascomycota</taxon>
        <taxon>Pezizomycotina</taxon>
        <taxon>Leotiomycetes</taxon>
        <taxon>Helotiales</taxon>
        <taxon>Sclerotiniaceae</taxon>
        <taxon>Monilinia</taxon>
    </lineage>
</organism>
<dbReference type="SMART" id="SM00271">
    <property type="entry name" value="DnaJ"/>
    <property type="match status" value="1"/>
</dbReference>
<dbReference type="Proteomes" id="UP000322873">
    <property type="component" value="Unassembled WGS sequence"/>
</dbReference>
<comment type="subcellular location">
    <subcellularLocation>
        <location evidence="2">Cytoplasm</location>
    </subcellularLocation>
    <subcellularLocation>
        <location evidence="1">Nucleus</location>
    </subcellularLocation>
</comment>
<evidence type="ECO:0000313" key="8">
    <source>
        <dbReference type="EMBL" id="KAA8568549.1"/>
    </source>
</evidence>
<feature type="region of interest" description="Disordered" evidence="6">
    <location>
        <begin position="201"/>
        <end position="228"/>
    </location>
</feature>
<evidence type="ECO:0000256" key="2">
    <source>
        <dbReference type="ARBA" id="ARBA00004496"/>
    </source>
</evidence>
<gene>
    <name evidence="8" type="ORF">EYC84_007569</name>
</gene>
<evidence type="ECO:0000256" key="3">
    <source>
        <dbReference type="ARBA" id="ARBA00022490"/>
    </source>
</evidence>
<evidence type="ECO:0000256" key="1">
    <source>
        <dbReference type="ARBA" id="ARBA00004123"/>
    </source>
</evidence>